<proteinExistence type="predicted"/>
<dbReference type="Pfam" id="PF25938">
    <property type="entry name" value="DUF7981"/>
    <property type="match status" value="1"/>
</dbReference>
<protein>
    <recommendedName>
        <fullName evidence="3">DUF7981 domain-containing protein</fullName>
    </recommendedName>
</protein>
<dbReference type="Proteomes" id="UP001596442">
    <property type="component" value="Unassembled WGS sequence"/>
</dbReference>
<accession>A0ABD5S8W8</accession>
<feature type="region of interest" description="Disordered" evidence="1">
    <location>
        <begin position="1"/>
        <end position="36"/>
    </location>
</feature>
<keyword evidence="2" id="KW-1133">Transmembrane helix</keyword>
<dbReference type="InterPro" id="IPR058287">
    <property type="entry name" value="DUF7981"/>
</dbReference>
<evidence type="ECO:0000256" key="2">
    <source>
        <dbReference type="SAM" id="Phobius"/>
    </source>
</evidence>
<organism evidence="4 5">
    <name type="scientific">Halorubrum tibetense</name>
    <dbReference type="NCBI Taxonomy" id="175631"/>
    <lineage>
        <taxon>Archaea</taxon>
        <taxon>Methanobacteriati</taxon>
        <taxon>Methanobacteriota</taxon>
        <taxon>Stenosarchaea group</taxon>
        <taxon>Halobacteria</taxon>
        <taxon>Halobacteriales</taxon>
        <taxon>Haloferacaceae</taxon>
        <taxon>Halorubrum</taxon>
    </lineage>
</organism>
<keyword evidence="2" id="KW-0472">Membrane</keyword>
<sequence>MGEGGGSDEREDAENGALARSDDGPTDQVPGVPATPRNRAKSAALWGAVGGFSFLVLAQAYLLLGGDLPVRYAWLFALAGVVAAVAGGAAYLFEHRIAARLAKRRT</sequence>
<evidence type="ECO:0000313" key="4">
    <source>
        <dbReference type="EMBL" id="MFC6752959.1"/>
    </source>
</evidence>
<dbReference type="RefSeq" id="WP_379780138.1">
    <property type="nucleotide sequence ID" value="NZ_JBHSWW010000052.1"/>
</dbReference>
<dbReference type="AlphaFoldDB" id="A0ABD5S8W8"/>
<name>A0ABD5S8W8_9EURY</name>
<feature type="transmembrane region" description="Helical" evidence="2">
    <location>
        <begin position="72"/>
        <end position="93"/>
    </location>
</feature>
<evidence type="ECO:0000313" key="5">
    <source>
        <dbReference type="Proteomes" id="UP001596442"/>
    </source>
</evidence>
<comment type="caution">
    <text evidence="4">The sequence shown here is derived from an EMBL/GenBank/DDBJ whole genome shotgun (WGS) entry which is preliminary data.</text>
</comment>
<reference evidence="4 5" key="1">
    <citation type="journal article" date="2019" name="Int. J. Syst. Evol. Microbiol.">
        <title>The Global Catalogue of Microorganisms (GCM) 10K type strain sequencing project: providing services to taxonomists for standard genome sequencing and annotation.</title>
        <authorList>
            <consortium name="The Broad Institute Genomics Platform"/>
            <consortium name="The Broad Institute Genome Sequencing Center for Infectious Disease"/>
            <person name="Wu L."/>
            <person name="Ma J."/>
        </authorList>
    </citation>
    <scope>NUCLEOTIDE SEQUENCE [LARGE SCALE GENOMIC DNA]</scope>
    <source>
        <strain evidence="4 5">CGMCC 1.3239</strain>
    </source>
</reference>
<keyword evidence="2" id="KW-0812">Transmembrane</keyword>
<feature type="transmembrane region" description="Helical" evidence="2">
    <location>
        <begin position="43"/>
        <end position="66"/>
    </location>
</feature>
<dbReference type="EMBL" id="JBHSWW010000052">
    <property type="protein sequence ID" value="MFC6752959.1"/>
    <property type="molecule type" value="Genomic_DNA"/>
</dbReference>
<evidence type="ECO:0000256" key="1">
    <source>
        <dbReference type="SAM" id="MobiDB-lite"/>
    </source>
</evidence>
<gene>
    <name evidence="4" type="ORF">ACFQEU_05685</name>
</gene>
<feature type="domain" description="DUF7981" evidence="3">
    <location>
        <begin position="37"/>
        <end position="99"/>
    </location>
</feature>
<evidence type="ECO:0000259" key="3">
    <source>
        <dbReference type="Pfam" id="PF25938"/>
    </source>
</evidence>
<keyword evidence="5" id="KW-1185">Reference proteome</keyword>